<keyword evidence="1" id="KW-0732">Signal</keyword>
<dbReference type="PROSITE" id="PS51257">
    <property type="entry name" value="PROKAR_LIPOPROTEIN"/>
    <property type="match status" value="1"/>
</dbReference>
<feature type="chain" id="PRO_5015757812" description="Lipoprotein" evidence="1">
    <location>
        <begin position="24"/>
        <end position="202"/>
    </location>
</feature>
<dbReference type="Proteomes" id="UP000236893">
    <property type="component" value="Unassembled WGS sequence"/>
</dbReference>
<evidence type="ECO:0000313" key="2">
    <source>
        <dbReference type="EMBL" id="POY36750.1"/>
    </source>
</evidence>
<reference evidence="2 3" key="1">
    <citation type="submission" date="2018-01" db="EMBL/GenBank/DDBJ databases">
        <authorList>
            <person name="Gaut B.S."/>
            <person name="Morton B.R."/>
            <person name="Clegg M.T."/>
            <person name="Duvall M.R."/>
        </authorList>
    </citation>
    <scope>NUCLEOTIDE SEQUENCE [LARGE SCALE GENOMIC DNA]</scope>
    <source>
        <strain evidence="2 3">HR-AV</strain>
    </source>
</reference>
<evidence type="ECO:0000313" key="3">
    <source>
        <dbReference type="Proteomes" id="UP000236893"/>
    </source>
</evidence>
<gene>
    <name evidence="2" type="ORF">C3K47_10355</name>
</gene>
<dbReference type="RefSeq" id="WP_103789053.1">
    <property type="nucleotide sequence ID" value="NZ_PQVF01000006.1"/>
</dbReference>
<organism evidence="2 3">
    <name type="scientific">Solitalea longa</name>
    <dbReference type="NCBI Taxonomy" id="2079460"/>
    <lineage>
        <taxon>Bacteria</taxon>
        <taxon>Pseudomonadati</taxon>
        <taxon>Bacteroidota</taxon>
        <taxon>Sphingobacteriia</taxon>
        <taxon>Sphingobacteriales</taxon>
        <taxon>Sphingobacteriaceae</taxon>
        <taxon>Solitalea</taxon>
    </lineage>
</organism>
<accession>A0A2S5A2C8</accession>
<keyword evidence="3" id="KW-1185">Reference proteome</keyword>
<dbReference type="AlphaFoldDB" id="A0A2S5A2C8"/>
<feature type="signal peptide" evidence="1">
    <location>
        <begin position="1"/>
        <end position="23"/>
    </location>
</feature>
<evidence type="ECO:0008006" key="4">
    <source>
        <dbReference type="Google" id="ProtNLM"/>
    </source>
</evidence>
<dbReference type="EMBL" id="PQVF01000006">
    <property type="protein sequence ID" value="POY36750.1"/>
    <property type="molecule type" value="Genomic_DNA"/>
</dbReference>
<name>A0A2S5A2C8_9SPHI</name>
<proteinExistence type="predicted"/>
<sequence>MKFLKYFHILPLFLLLSCSTNSGKDSNEKTISAINQTNFRQFIRKFKVLSLPLTINTDEIQATSSLKRLNEKDNTFINSEYPNEIWSYGLLPDTSKTYKIIWLAPAEMLVPVLTTFSKKGQRINEQYLGVGGCGSDCCFWCKESIKINQDMTIYSVDSIRSCECDSIGPKENTMKKYIRFMTGKVSGNGKIKMTEIIEQRVN</sequence>
<comment type="caution">
    <text evidence="2">The sequence shown here is derived from an EMBL/GenBank/DDBJ whole genome shotgun (WGS) entry which is preliminary data.</text>
</comment>
<evidence type="ECO:0000256" key="1">
    <source>
        <dbReference type="SAM" id="SignalP"/>
    </source>
</evidence>
<dbReference type="OrthoDB" id="893194at2"/>
<protein>
    <recommendedName>
        <fullName evidence="4">Lipoprotein</fullName>
    </recommendedName>
</protein>